<dbReference type="Proteomes" id="UP000177276">
    <property type="component" value="Unassembled WGS sequence"/>
</dbReference>
<dbReference type="PANTHER" id="PTHR43793:SF1">
    <property type="entry name" value="FAD SYNTHASE"/>
    <property type="match status" value="1"/>
</dbReference>
<keyword evidence="2" id="KW-0548">Nucleotidyltransferase</keyword>
<dbReference type="InterPro" id="IPR050385">
    <property type="entry name" value="Archaeal_FAD_synthase"/>
</dbReference>
<dbReference type="NCBIfam" id="TIGR00125">
    <property type="entry name" value="cyt_tran_rel"/>
    <property type="match status" value="1"/>
</dbReference>
<gene>
    <name evidence="4" type="ORF">A3G46_02210</name>
</gene>
<accession>A0A1G2UTH3</accession>
<dbReference type="SUPFAM" id="SSF52374">
    <property type="entry name" value="Nucleotidylyl transferase"/>
    <property type="match status" value="1"/>
</dbReference>
<protein>
    <recommendedName>
        <fullName evidence="3">Cytidyltransferase-like domain-containing protein</fullName>
    </recommendedName>
</protein>
<sequence length="233" mass="26460">MANTKLFEEIGSDDKTKRLFAIAGKILSDSKLLSDLEPEDRIVDTLEDLQTISKVFKLLGAQVVLTMGTFDVFHVGHARYIRKARQNGSLLIVGLDDDEKARARKGENRPTIPYIERSELITYFRYADVIAKKSIENKKWAMIEAVHPHILIAVEGTYSQEEIGTLQAMCEGMKVIVLPRQAETSTSSKVRRMALYGAEMLKTALQEVLIKTIHDVVNETIEKTYEDMRDRKE</sequence>
<proteinExistence type="predicted"/>
<evidence type="ECO:0000313" key="4">
    <source>
        <dbReference type="EMBL" id="OHB12646.1"/>
    </source>
</evidence>
<dbReference type="InterPro" id="IPR014729">
    <property type="entry name" value="Rossmann-like_a/b/a_fold"/>
</dbReference>
<evidence type="ECO:0000313" key="5">
    <source>
        <dbReference type="Proteomes" id="UP000177276"/>
    </source>
</evidence>
<feature type="domain" description="Cytidyltransferase-like" evidence="3">
    <location>
        <begin position="65"/>
        <end position="191"/>
    </location>
</feature>
<dbReference type="GO" id="GO:0016779">
    <property type="term" value="F:nucleotidyltransferase activity"/>
    <property type="evidence" value="ECO:0007669"/>
    <property type="project" value="UniProtKB-KW"/>
</dbReference>
<name>A0A1G2UTH3_9BACT</name>
<evidence type="ECO:0000259" key="3">
    <source>
        <dbReference type="Pfam" id="PF01467"/>
    </source>
</evidence>
<dbReference type="Pfam" id="PF01467">
    <property type="entry name" value="CTP_transf_like"/>
    <property type="match status" value="1"/>
</dbReference>
<dbReference type="EMBL" id="MHWS01000006">
    <property type="protein sequence ID" value="OHB12646.1"/>
    <property type="molecule type" value="Genomic_DNA"/>
</dbReference>
<organism evidence="4 5">
    <name type="scientific">Candidatus Zambryskibacteria bacterium RIFCSPLOWO2_12_FULL_39_16</name>
    <dbReference type="NCBI Taxonomy" id="1802775"/>
    <lineage>
        <taxon>Bacteria</taxon>
        <taxon>Candidatus Zambryskiibacteriota</taxon>
    </lineage>
</organism>
<dbReference type="InterPro" id="IPR004821">
    <property type="entry name" value="Cyt_trans-like"/>
</dbReference>
<dbReference type="AlphaFoldDB" id="A0A1G2UTH3"/>
<comment type="caution">
    <text evidence="4">The sequence shown here is derived from an EMBL/GenBank/DDBJ whole genome shotgun (WGS) entry which is preliminary data.</text>
</comment>
<dbReference type="PANTHER" id="PTHR43793">
    <property type="entry name" value="FAD SYNTHASE"/>
    <property type="match status" value="1"/>
</dbReference>
<dbReference type="Gene3D" id="3.40.50.620">
    <property type="entry name" value="HUPs"/>
    <property type="match status" value="1"/>
</dbReference>
<evidence type="ECO:0000256" key="1">
    <source>
        <dbReference type="ARBA" id="ARBA00022679"/>
    </source>
</evidence>
<evidence type="ECO:0000256" key="2">
    <source>
        <dbReference type="ARBA" id="ARBA00022695"/>
    </source>
</evidence>
<keyword evidence="1" id="KW-0808">Transferase</keyword>
<reference evidence="4 5" key="1">
    <citation type="journal article" date="2016" name="Nat. Commun.">
        <title>Thousands of microbial genomes shed light on interconnected biogeochemical processes in an aquifer system.</title>
        <authorList>
            <person name="Anantharaman K."/>
            <person name="Brown C.T."/>
            <person name="Hug L.A."/>
            <person name="Sharon I."/>
            <person name="Castelle C.J."/>
            <person name="Probst A.J."/>
            <person name="Thomas B.C."/>
            <person name="Singh A."/>
            <person name="Wilkins M.J."/>
            <person name="Karaoz U."/>
            <person name="Brodie E.L."/>
            <person name="Williams K.H."/>
            <person name="Hubbard S.S."/>
            <person name="Banfield J.F."/>
        </authorList>
    </citation>
    <scope>NUCLEOTIDE SEQUENCE [LARGE SCALE GENOMIC DNA]</scope>
</reference>